<reference evidence="2 3" key="1">
    <citation type="submission" date="2015-03" db="EMBL/GenBank/DDBJ databases">
        <title>Draft genome of the nematode, Opisthorchis viverrini.</title>
        <authorList>
            <person name="Mitreva M."/>
        </authorList>
    </citation>
    <scope>NUCLEOTIDE SEQUENCE [LARGE SCALE GENOMIC DNA]</scope>
    <source>
        <strain evidence="2">Khon Kaen</strain>
    </source>
</reference>
<name>A0A1S8X8E5_OPIVI</name>
<organism evidence="2 3">
    <name type="scientific">Opisthorchis viverrini</name>
    <name type="common">Southeast Asian liver fluke</name>
    <dbReference type="NCBI Taxonomy" id="6198"/>
    <lineage>
        <taxon>Eukaryota</taxon>
        <taxon>Metazoa</taxon>
        <taxon>Spiralia</taxon>
        <taxon>Lophotrochozoa</taxon>
        <taxon>Platyhelminthes</taxon>
        <taxon>Trematoda</taxon>
        <taxon>Digenea</taxon>
        <taxon>Opisthorchiida</taxon>
        <taxon>Opisthorchiata</taxon>
        <taxon>Opisthorchiidae</taxon>
        <taxon>Opisthorchis</taxon>
    </lineage>
</organism>
<dbReference type="AlphaFoldDB" id="A0A1S8X8E5"/>
<dbReference type="EMBL" id="KV891632">
    <property type="protein sequence ID" value="OON22994.1"/>
    <property type="molecule type" value="Genomic_DNA"/>
</dbReference>
<evidence type="ECO:0000256" key="1">
    <source>
        <dbReference type="SAM" id="MobiDB-lite"/>
    </source>
</evidence>
<accession>A0A1S8X8E5</accession>
<dbReference type="Proteomes" id="UP000243686">
    <property type="component" value="Unassembled WGS sequence"/>
</dbReference>
<evidence type="ECO:0000313" key="2">
    <source>
        <dbReference type="EMBL" id="OON22994.1"/>
    </source>
</evidence>
<evidence type="ECO:0000313" key="3">
    <source>
        <dbReference type="Proteomes" id="UP000243686"/>
    </source>
</evidence>
<feature type="region of interest" description="Disordered" evidence="1">
    <location>
        <begin position="144"/>
        <end position="173"/>
    </location>
</feature>
<gene>
    <name evidence="2" type="ORF">X801_01095</name>
</gene>
<protein>
    <submittedName>
        <fullName evidence="2">Uncharacterized protein</fullName>
    </submittedName>
</protein>
<proteinExistence type="predicted"/>
<keyword evidence="3" id="KW-1185">Reference proteome</keyword>
<sequence>MDGYYQERVCLFLFQLIEDDPNILFFLSLSDLASLYAKEMGYTINEEFRRNFVHVAFGVLCDLMNCETIPRSRRKKVAIPAFQSLSSACGPKSIVVSPTVTFGTSDVALMSPSDSTLLVGATTKVVRKLPSSSLVQDSSLSTQMKPWKTSVHHNRPTIPGNAPTMKAEPPSEGGTVNGVSINHFQRLSQLLKTPNPIIPYKIGSSIASVGCTDPTPPVNTSVSSLNSRNHETSVSKASFSSSHHASLIQPNDSPPYITVQRKLTDVIPEVKEMDPPVTSPSLAKRHRIHHLPESAGQLESLRNWKVRKTPRNVFVNVPLKEE</sequence>